<feature type="transmembrane region" description="Helical" evidence="1">
    <location>
        <begin position="33"/>
        <end position="55"/>
    </location>
</feature>
<feature type="transmembrane region" description="Helical" evidence="1">
    <location>
        <begin position="256"/>
        <end position="279"/>
    </location>
</feature>
<dbReference type="EMBL" id="CP036280">
    <property type="protein sequence ID" value="QDU71482.1"/>
    <property type="molecule type" value="Genomic_DNA"/>
</dbReference>
<keyword evidence="3" id="KW-1185">Reference proteome</keyword>
<feature type="transmembrane region" description="Helical" evidence="1">
    <location>
        <begin position="227"/>
        <end position="250"/>
    </location>
</feature>
<dbReference type="AlphaFoldDB" id="A0A518BWY2"/>
<dbReference type="KEGG" id="mcad:Pan265_13320"/>
<feature type="transmembrane region" description="Helical" evidence="1">
    <location>
        <begin position="137"/>
        <end position="156"/>
    </location>
</feature>
<keyword evidence="1" id="KW-0812">Transmembrane</keyword>
<evidence type="ECO:0000313" key="2">
    <source>
        <dbReference type="EMBL" id="QDU71482.1"/>
    </source>
</evidence>
<reference evidence="2 3" key="1">
    <citation type="submission" date="2019-02" db="EMBL/GenBank/DDBJ databases">
        <title>Deep-cultivation of Planctomycetes and their phenomic and genomic characterization uncovers novel biology.</title>
        <authorList>
            <person name="Wiegand S."/>
            <person name="Jogler M."/>
            <person name="Boedeker C."/>
            <person name="Pinto D."/>
            <person name="Vollmers J."/>
            <person name="Rivas-Marin E."/>
            <person name="Kohn T."/>
            <person name="Peeters S.H."/>
            <person name="Heuer A."/>
            <person name="Rast P."/>
            <person name="Oberbeckmann S."/>
            <person name="Bunk B."/>
            <person name="Jeske O."/>
            <person name="Meyerdierks A."/>
            <person name="Storesund J.E."/>
            <person name="Kallscheuer N."/>
            <person name="Luecker S."/>
            <person name="Lage O.M."/>
            <person name="Pohl T."/>
            <person name="Merkel B.J."/>
            <person name="Hornburger P."/>
            <person name="Mueller R.-W."/>
            <person name="Bruemmer F."/>
            <person name="Labrenz M."/>
            <person name="Spormann A.M."/>
            <person name="Op den Camp H."/>
            <person name="Overmann J."/>
            <person name="Amann R."/>
            <person name="Jetten M.S.M."/>
            <person name="Mascher T."/>
            <person name="Medema M.H."/>
            <person name="Devos D.P."/>
            <person name="Kaster A.-K."/>
            <person name="Ovreas L."/>
            <person name="Rohde M."/>
            <person name="Galperin M.Y."/>
            <person name="Jogler C."/>
        </authorList>
    </citation>
    <scope>NUCLEOTIDE SEQUENCE [LARGE SCALE GENOMIC DNA]</scope>
    <source>
        <strain evidence="2 3">Pan265</strain>
    </source>
</reference>
<sequence>MTAHAQGHPTTHEHAPVEQLKSLTNDGYGRARLWLGITGVGTLVVTATAGLTALQLNPGLGSLAPDIVLLACFLGCYVLIQLPFDVLGGYAVPRHFGRPHPPLRTFIRGWARGVAVHAVLLMTAALGLMLATRLMGITGALLWALFLSVGLLRFRWLYAGWLASLRTTDRDTTTRWAKAADHGFTGGLDGILGLSVNTVPELWRSYLPEEQLRLVRLRRAEAKASGLFFRGRLIAILFTLTGVLAASLVVGSESMMTAAGVIEFSLLFTLWSFLGLLILPSVSRAAGDALDRRLTASHDDTTPALTEALNNLNQLQDAETQRSGLVETVFHPIRSPSRRQTNSSPPRFAGWDAARTTVYLSAAGISLLGRAVHCNVGRPSLWAYLPSE</sequence>
<feature type="transmembrane region" description="Helical" evidence="1">
    <location>
        <begin position="67"/>
        <end position="92"/>
    </location>
</feature>
<evidence type="ECO:0000313" key="3">
    <source>
        <dbReference type="Proteomes" id="UP000320386"/>
    </source>
</evidence>
<feature type="transmembrane region" description="Helical" evidence="1">
    <location>
        <begin position="113"/>
        <end position="131"/>
    </location>
</feature>
<keyword evidence="1" id="KW-1133">Transmembrane helix</keyword>
<dbReference type="Proteomes" id="UP000320386">
    <property type="component" value="Chromosome"/>
</dbReference>
<evidence type="ECO:0000256" key="1">
    <source>
        <dbReference type="SAM" id="Phobius"/>
    </source>
</evidence>
<proteinExistence type="predicted"/>
<name>A0A518BWY2_9BACT</name>
<dbReference type="OrthoDB" id="258397at2"/>
<gene>
    <name evidence="2" type="ORF">Pan265_13320</name>
</gene>
<dbReference type="RefSeq" id="WP_145445629.1">
    <property type="nucleotide sequence ID" value="NZ_CP036280.1"/>
</dbReference>
<accession>A0A518BWY2</accession>
<keyword evidence="1" id="KW-0472">Membrane</keyword>
<organism evidence="2 3">
    <name type="scientific">Mucisphaera calidilacus</name>
    <dbReference type="NCBI Taxonomy" id="2527982"/>
    <lineage>
        <taxon>Bacteria</taxon>
        <taxon>Pseudomonadati</taxon>
        <taxon>Planctomycetota</taxon>
        <taxon>Phycisphaerae</taxon>
        <taxon>Phycisphaerales</taxon>
        <taxon>Phycisphaeraceae</taxon>
        <taxon>Mucisphaera</taxon>
    </lineage>
</organism>
<protein>
    <submittedName>
        <fullName evidence="2">Uncharacterized protein</fullName>
    </submittedName>
</protein>